<evidence type="ECO:0000313" key="6">
    <source>
        <dbReference type="EMBL" id="BBY93315.1"/>
    </source>
</evidence>
<dbReference type="AlphaFoldDB" id="A0A9W4B3M6"/>
<evidence type="ECO:0000256" key="4">
    <source>
        <dbReference type="ARBA" id="ARBA00023139"/>
    </source>
</evidence>
<evidence type="ECO:0000256" key="1">
    <source>
        <dbReference type="ARBA" id="ARBA00022475"/>
    </source>
</evidence>
<evidence type="ECO:0008006" key="8">
    <source>
        <dbReference type="Google" id="ProtNLM"/>
    </source>
</evidence>
<gene>
    <name evidence="6" type="ORF">MGALJ_29840</name>
</gene>
<evidence type="ECO:0000256" key="3">
    <source>
        <dbReference type="ARBA" id="ARBA00023136"/>
    </source>
</evidence>
<organism evidence="6 7">
    <name type="scientific">Mycobacterium gallinarum</name>
    <dbReference type="NCBI Taxonomy" id="39689"/>
    <lineage>
        <taxon>Bacteria</taxon>
        <taxon>Bacillati</taxon>
        <taxon>Actinomycetota</taxon>
        <taxon>Actinomycetes</taxon>
        <taxon>Mycobacteriales</taxon>
        <taxon>Mycobacteriaceae</taxon>
        <taxon>Mycobacterium</taxon>
    </lineage>
</organism>
<sequence length="139" mass="14191">MVAGIAMTAALAGCSEPAPATRPQGSLSAGTAEVTIDGVKMDATHDVRCTSGGAVTTIVTGDEERGTTSAVDTGEGSVVQFAQIRDLAGFTGSYWADLNPRADVEMAGQTFVVNGTAEGFRESNPSARISQSFSIRVAC</sequence>
<keyword evidence="1" id="KW-1003">Cell membrane</keyword>
<keyword evidence="4" id="KW-0564">Palmitate</keyword>
<evidence type="ECO:0000256" key="5">
    <source>
        <dbReference type="ARBA" id="ARBA00023288"/>
    </source>
</evidence>
<dbReference type="EMBL" id="AP022601">
    <property type="protein sequence ID" value="BBY93315.1"/>
    <property type="molecule type" value="Genomic_DNA"/>
</dbReference>
<keyword evidence="2" id="KW-0732">Signal</keyword>
<reference evidence="6 7" key="1">
    <citation type="journal article" date="2019" name="Emerg. Microbes Infect.">
        <title>Comprehensive subspecies identification of 175 nontuberculous mycobacteria species based on 7547 genomic profiles.</title>
        <authorList>
            <person name="Matsumoto Y."/>
            <person name="Kinjo T."/>
            <person name="Motooka D."/>
            <person name="Nabeya D."/>
            <person name="Jung N."/>
            <person name="Uechi K."/>
            <person name="Horii T."/>
            <person name="Iida T."/>
            <person name="Fujita J."/>
            <person name="Nakamura S."/>
        </authorList>
    </citation>
    <scope>NUCLEOTIDE SEQUENCE [LARGE SCALE GENOMIC DNA]</scope>
    <source>
        <strain evidence="6 7">JCM 6399</strain>
    </source>
</reference>
<dbReference type="Proteomes" id="UP000465785">
    <property type="component" value="Chromosome"/>
</dbReference>
<evidence type="ECO:0000256" key="2">
    <source>
        <dbReference type="ARBA" id="ARBA00022729"/>
    </source>
</evidence>
<keyword evidence="3" id="KW-0472">Membrane</keyword>
<dbReference type="Pfam" id="PF05481">
    <property type="entry name" value="Myco_19_kDa"/>
    <property type="match status" value="1"/>
</dbReference>
<protein>
    <recommendedName>
        <fullName evidence="8">Lipoprotein LpqH</fullName>
    </recommendedName>
</protein>
<keyword evidence="7" id="KW-1185">Reference proteome</keyword>
<dbReference type="InterPro" id="IPR008691">
    <property type="entry name" value="LpqH"/>
</dbReference>
<name>A0A9W4B3M6_9MYCO</name>
<dbReference type="GO" id="GO:0016020">
    <property type="term" value="C:membrane"/>
    <property type="evidence" value="ECO:0007669"/>
    <property type="project" value="InterPro"/>
</dbReference>
<keyword evidence="5" id="KW-0449">Lipoprotein</keyword>
<proteinExistence type="predicted"/>
<evidence type="ECO:0000313" key="7">
    <source>
        <dbReference type="Proteomes" id="UP000465785"/>
    </source>
</evidence>
<dbReference type="KEGG" id="mgau:MGALJ_29840"/>
<accession>A0A9W4B3M6</accession>